<dbReference type="Ensembl" id="ENSOMYT00000032128.2">
    <property type="protein sequence ID" value="ENSOMYP00000029447.2"/>
    <property type="gene ID" value="ENSOMYG00000013719.2"/>
</dbReference>
<dbReference type="Proteomes" id="UP000694395">
    <property type="component" value="Chromosome 1"/>
</dbReference>
<dbReference type="GO" id="GO:0005634">
    <property type="term" value="C:nucleus"/>
    <property type="evidence" value="ECO:0007669"/>
    <property type="project" value="TreeGrafter"/>
</dbReference>
<keyword evidence="4" id="KW-1185">Reference proteome</keyword>
<dbReference type="GO" id="GO:0019903">
    <property type="term" value="F:protein phosphatase binding"/>
    <property type="evidence" value="ECO:0007669"/>
    <property type="project" value="InterPro"/>
</dbReference>
<comment type="similarity">
    <text evidence="1">Belongs to the SAPS family.</text>
</comment>
<reference evidence="3" key="3">
    <citation type="submission" date="2025-09" db="UniProtKB">
        <authorList>
            <consortium name="Ensembl"/>
        </authorList>
    </citation>
    <scope>IDENTIFICATION</scope>
</reference>
<dbReference type="GeneTree" id="ENSGT00390000009899"/>
<dbReference type="AlphaFoldDB" id="A0A8C7PZS1"/>
<evidence type="ECO:0000256" key="1">
    <source>
        <dbReference type="ARBA" id="ARBA00006180"/>
    </source>
</evidence>
<proteinExistence type="inferred from homology"/>
<evidence type="ECO:0000313" key="4">
    <source>
        <dbReference type="Proteomes" id="UP000694395"/>
    </source>
</evidence>
<feature type="region of interest" description="Disordered" evidence="2">
    <location>
        <begin position="783"/>
        <end position="816"/>
    </location>
</feature>
<dbReference type="Pfam" id="PF04499">
    <property type="entry name" value="SAPS"/>
    <property type="match status" value="2"/>
</dbReference>
<dbReference type="PANTHER" id="PTHR12634">
    <property type="entry name" value="SIT4 YEAST -ASSOCIATING PROTEIN-RELATED"/>
    <property type="match status" value="1"/>
</dbReference>
<dbReference type="InterPro" id="IPR007587">
    <property type="entry name" value="SAPS"/>
</dbReference>
<reference evidence="3" key="1">
    <citation type="submission" date="2020-07" db="EMBL/GenBank/DDBJ databases">
        <title>A long reads based de novo assembly of the rainbow trout Arlee double haploid line genome.</title>
        <authorList>
            <person name="Gao G."/>
            <person name="Palti Y."/>
        </authorList>
    </citation>
    <scope>NUCLEOTIDE SEQUENCE [LARGE SCALE GENOMIC DNA]</scope>
</reference>
<accession>A0A8C7PZS1</accession>
<dbReference type="PANTHER" id="PTHR12634:SF15">
    <property type="entry name" value="SERINE_THREONINE-PROTEIN PHOSPHATASE 6 REGULATORY SUBUNIT 2"/>
    <property type="match status" value="1"/>
</dbReference>
<gene>
    <name evidence="3" type="primary">LOC110521764</name>
</gene>
<evidence type="ECO:0000256" key="2">
    <source>
        <dbReference type="SAM" id="MobiDB-lite"/>
    </source>
</evidence>
<feature type="region of interest" description="Disordered" evidence="2">
    <location>
        <begin position="682"/>
        <end position="722"/>
    </location>
</feature>
<dbReference type="GO" id="GO:0005829">
    <property type="term" value="C:cytosol"/>
    <property type="evidence" value="ECO:0007669"/>
    <property type="project" value="TreeGrafter"/>
</dbReference>
<dbReference type="GO" id="GO:0019888">
    <property type="term" value="F:protein phosphatase regulator activity"/>
    <property type="evidence" value="ECO:0007669"/>
    <property type="project" value="TreeGrafter"/>
</dbReference>
<sequence>MFWKFDLHMSSQLEALLEKDDVTLTELMEEEDVLQECKAQNRRLLVFLSQDTCMQELLHLITTEPPAGLEETRRFKHPNIACELLTSDVGVINDKLGGEKPLLDTLYSFLEQPPPLNPLLASFFSKTIGNLITRKTEQVISFLRGKEGFLGLVLNHINTSAMMDLLLRLISCVEPAPLRHDTLNWLNEEQLAQRLIELIHPGKDEEKQSNASQTVCDIIRLSRDQANQLQENSEADPLLAVLESQECVGQLLDNMFVGERTESCIICGTQILLTLLEIRRPGVEGMLDVCVQGHERCVNSSILQAIQPHLTHYHQLLLDPPRVTPMLTSLGVLEVPLGNCRLHVARLMASLLQTTNTSYYICCNNTIYNNTDLFFKYTWNNFLHFQVELCVAAILSHSAQEQRPLVTQENPRLQQVPQEKQASPGPTLPLPSVPPDIFTHNPLVTHLFQDCRLVPRILEAWEENDKMQEEGGMRRGYMGHLTRIANTVVCSMEKGPVHSQISSLITGRLLVDCKGRWETFVDQALTEINRKNTVDLTFSDYQIQQITANFVDQFGFNDDEFSEHGDNINATFDRIAEINFNVDTEDTVSDRTAAFEACTKEKIQSFDDNEEEDIWEEREINYTTHTKSRTSFGEVNSKAPSPGVGMDPWANPTPKSGVGVDLWGSPAPTPGVGLDPWGSPASKSGVGLDPWGSPNPKSEVGVDSWDSPAPKSEVGVDAWGSPAPQPITAEKGWAKFTDFQPFCCSETGPRCTSPVDSEICGMCVFSAACVWSVCVARKAPLVASDSSSSGGSESDEEDKTESVTMEKVSKEMVTTETVVTTAGRETIKLRMDANNERAVFTRYTHTHSLLSRAVYSSPCLTVQCPHHTTPLILPSLFLSPSLPLTFQISPSYSSSPNFLSCPLPLLFSSFHLLSSTSEFPLLLRVFHPAVRGYVVYEVSSH</sequence>
<evidence type="ECO:0008006" key="5">
    <source>
        <dbReference type="Google" id="ProtNLM"/>
    </source>
</evidence>
<reference evidence="3" key="2">
    <citation type="submission" date="2025-08" db="UniProtKB">
        <authorList>
            <consortium name="Ensembl"/>
        </authorList>
    </citation>
    <scope>IDENTIFICATION</scope>
</reference>
<protein>
    <recommendedName>
        <fullName evidence="5">Protein phosphatase 6, regulatory subunit 2b</fullName>
    </recommendedName>
</protein>
<organism evidence="3 4">
    <name type="scientific">Oncorhynchus mykiss</name>
    <name type="common">Rainbow trout</name>
    <name type="synonym">Salmo gairdneri</name>
    <dbReference type="NCBI Taxonomy" id="8022"/>
    <lineage>
        <taxon>Eukaryota</taxon>
        <taxon>Metazoa</taxon>
        <taxon>Chordata</taxon>
        <taxon>Craniata</taxon>
        <taxon>Vertebrata</taxon>
        <taxon>Euteleostomi</taxon>
        <taxon>Actinopterygii</taxon>
        <taxon>Neopterygii</taxon>
        <taxon>Teleostei</taxon>
        <taxon>Protacanthopterygii</taxon>
        <taxon>Salmoniformes</taxon>
        <taxon>Salmonidae</taxon>
        <taxon>Salmoninae</taxon>
        <taxon>Oncorhynchus</taxon>
    </lineage>
</organism>
<evidence type="ECO:0000313" key="3">
    <source>
        <dbReference type="Ensembl" id="ENSOMYP00000029447.2"/>
    </source>
</evidence>
<name>A0A8C7PZS1_ONCMY</name>